<dbReference type="PANTHER" id="PTHR46444:SF11">
    <property type="entry name" value="DCD DOMAIN-CONTAINING PROTEIN"/>
    <property type="match status" value="1"/>
</dbReference>
<dbReference type="OrthoDB" id="786591at2759"/>
<reference evidence="3" key="1">
    <citation type="journal article" date="2017" name="Gigascience">
        <title>The genome draft of coconut (Cocos nucifera).</title>
        <authorList>
            <person name="Xiao Y."/>
            <person name="Xu P."/>
            <person name="Fan H."/>
            <person name="Baudouin L."/>
            <person name="Xia W."/>
            <person name="Bocs S."/>
            <person name="Xu J."/>
            <person name="Li Q."/>
            <person name="Guo A."/>
            <person name="Zhou L."/>
            <person name="Li J."/>
            <person name="Wu Y."/>
            <person name="Ma Z."/>
            <person name="Armero A."/>
            <person name="Issali A.E."/>
            <person name="Liu N."/>
            <person name="Peng M."/>
            <person name="Yang Y."/>
        </authorList>
    </citation>
    <scope>NUCLEOTIDE SEQUENCE</scope>
    <source>
        <tissue evidence="3">Spear leaf of Hainan Tall coconut</tissue>
    </source>
</reference>
<evidence type="ECO:0000313" key="3">
    <source>
        <dbReference type="EMBL" id="KAG1337870.1"/>
    </source>
</evidence>
<gene>
    <name evidence="3" type="ORF">COCNU_04G001760</name>
</gene>
<feature type="region of interest" description="Disordered" evidence="1">
    <location>
        <begin position="1"/>
        <end position="75"/>
    </location>
</feature>
<dbReference type="SMART" id="SM00767">
    <property type="entry name" value="DCD"/>
    <property type="match status" value="1"/>
</dbReference>
<feature type="domain" description="DCD" evidence="2">
    <location>
        <begin position="169"/>
        <end position="296"/>
    </location>
</feature>
<dbReference type="InterPro" id="IPR013989">
    <property type="entry name" value="Dev_and_cell_death_domain"/>
</dbReference>
<evidence type="ECO:0000256" key="1">
    <source>
        <dbReference type="SAM" id="MobiDB-lite"/>
    </source>
</evidence>
<name>A0A8K0I4L7_COCNU</name>
<dbReference type="PROSITE" id="PS51222">
    <property type="entry name" value="DCD"/>
    <property type="match status" value="1"/>
</dbReference>
<comment type="caution">
    <text evidence="3">The sequence shown here is derived from an EMBL/GenBank/DDBJ whole genome shotgun (WGS) entry which is preliminary data.</text>
</comment>
<dbReference type="EMBL" id="CM017875">
    <property type="protein sequence ID" value="KAG1337870.1"/>
    <property type="molecule type" value="Genomic_DNA"/>
</dbReference>
<dbReference type="PANTHER" id="PTHR46444">
    <property type="entry name" value="DCD (DEVELOPMENT AND CELL DEATH) DOMAIN PROTEIN-RELATED"/>
    <property type="match status" value="1"/>
</dbReference>
<feature type="compositionally biased region" description="Basic and acidic residues" evidence="1">
    <location>
        <begin position="1"/>
        <end position="11"/>
    </location>
</feature>
<accession>A0A8K0I4L7</accession>
<dbReference type="Proteomes" id="UP000797356">
    <property type="component" value="Chromosome 4"/>
</dbReference>
<organism evidence="3 4">
    <name type="scientific">Cocos nucifera</name>
    <name type="common">Coconut palm</name>
    <dbReference type="NCBI Taxonomy" id="13894"/>
    <lineage>
        <taxon>Eukaryota</taxon>
        <taxon>Viridiplantae</taxon>
        <taxon>Streptophyta</taxon>
        <taxon>Embryophyta</taxon>
        <taxon>Tracheophyta</taxon>
        <taxon>Spermatophyta</taxon>
        <taxon>Magnoliopsida</taxon>
        <taxon>Liliopsida</taxon>
        <taxon>Arecaceae</taxon>
        <taxon>Arecoideae</taxon>
        <taxon>Cocoseae</taxon>
        <taxon>Attaleinae</taxon>
        <taxon>Cocos</taxon>
    </lineage>
</organism>
<protein>
    <recommendedName>
        <fullName evidence="2">DCD domain-containing protein</fullName>
    </recommendedName>
</protein>
<keyword evidence="4" id="KW-1185">Reference proteome</keyword>
<evidence type="ECO:0000259" key="2">
    <source>
        <dbReference type="PROSITE" id="PS51222"/>
    </source>
</evidence>
<proteinExistence type="predicted"/>
<feature type="compositionally biased region" description="Basic and acidic residues" evidence="1">
    <location>
        <begin position="52"/>
        <end position="63"/>
    </location>
</feature>
<dbReference type="Pfam" id="PF10539">
    <property type="entry name" value="Dev_Cell_Death"/>
    <property type="match status" value="1"/>
</dbReference>
<reference evidence="3" key="2">
    <citation type="submission" date="2019-07" db="EMBL/GenBank/DDBJ databases">
        <authorList>
            <person name="Yang Y."/>
            <person name="Bocs S."/>
            <person name="Baudouin L."/>
        </authorList>
    </citation>
    <scope>NUCLEOTIDE SEQUENCE</scope>
    <source>
        <tissue evidence="3">Spear leaf of Hainan Tall coconut</tissue>
    </source>
</reference>
<sequence length="465" mass="52288">MAKAKGKEKPAASDAPPKLETTNDDTNAELTPSESVNEEKAAKITADPGCQKAEEGHEKKDIEEEREDNTEEVKKEKVYKCNREEVEGDKEVKDGEVEALVFTSVAFQDVEVDEADTEVKVDGRVEVASIKKAKRTKKRKKKKGVAGAAAAVNADKPGTKANEKDLKKADGMGLIFMCNAKTKKDCYQFKVLGLPASKKEIVAKVYKGMRLFLFDVDLKLMYGIYKAASPGGYNIEPKAFKSKFPSQVRFTVLDDCLPLPEEKFKAVIKVNYYEKNKFNCQLSHEQVKNLCKLFRNTTKASKQKRRDKASRAGQSSINEIQRGRLSYGILQHSTAAASDSGIFKGANLYARESYASPPQRVGLYAREAYVSPPRPVALPPPVPAPIYAHDQRVGDYYYRRGPVLEKHDFRTMDAEMRLRAPIEYRDPYSLYREPVLYRETPYTASREARYSAGLQASYMPSGYRY</sequence>
<dbReference type="AlphaFoldDB" id="A0A8K0I4L7"/>
<evidence type="ECO:0000313" key="4">
    <source>
        <dbReference type="Proteomes" id="UP000797356"/>
    </source>
</evidence>